<evidence type="ECO:0000259" key="1">
    <source>
        <dbReference type="PROSITE" id="PS50006"/>
    </source>
</evidence>
<dbReference type="InterPro" id="IPR001845">
    <property type="entry name" value="HTH_ArsR_DNA-bd_dom"/>
</dbReference>
<dbReference type="InterPro" id="IPR011991">
    <property type="entry name" value="ArsR-like_HTH"/>
</dbReference>
<sequence>MHEDEAGETIILPDEVDSFRELSEYLDVLSSSTRLRILKIIERKPKDIRQISSEIRTSYENTKKHIDKLLSIGVVRKEAGLSRPTSKGIHPVWKYSLVPGGMEAIVRNLGLFSNMRLASADADLSARLAAVRGQVAEEFSGGVPAVTLLGGPDDGTVFPLEGERIAVGRGDRDAAGDLSAILLSEEYAAVTRVSKPHARFTLQSGVWHIEDCGSTGGTFVNGAALAPHHRQPLQDGDLIDLARGVHGASFVYTERGRSEREEEEP</sequence>
<dbReference type="Gene3D" id="2.60.200.20">
    <property type="match status" value="1"/>
</dbReference>
<protein>
    <submittedName>
        <fullName evidence="2">FHA domain-containing protein</fullName>
    </submittedName>
</protein>
<proteinExistence type="predicted"/>
<accession>A0ABT8M813</accession>
<dbReference type="SMART" id="SM00240">
    <property type="entry name" value="FHA"/>
    <property type="match status" value="1"/>
</dbReference>
<dbReference type="RefSeq" id="WP_301663161.1">
    <property type="nucleotide sequence ID" value="NZ_VCYH01000002.1"/>
</dbReference>
<dbReference type="PROSITE" id="PS50006">
    <property type="entry name" value="FHA_DOMAIN"/>
    <property type="match status" value="1"/>
</dbReference>
<dbReference type="Pfam" id="PF00498">
    <property type="entry name" value="FHA"/>
    <property type="match status" value="1"/>
</dbReference>
<dbReference type="InterPro" id="IPR036390">
    <property type="entry name" value="WH_DNA-bd_sf"/>
</dbReference>
<gene>
    <name evidence="2" type="ORF">FGU65_04075</name>
</gene>
<organism evidence="2 3">
    <name type="scientific">Methanoculleus frigidifontis</name>
    <dbReference type="NCBI Taxonomy" id="2584085"/>
    <lineage>
        <taxon>Archaea</taxon>
        <taxon>Methanobacteriati</taxon>
        <taxon>Methanobacteriota</taxon>
        <taxon>Stenosarchaea group</taxon>
        <taxon>Methanomicrobia</taxon>
        <taxon>Methanomicrobiales</taxon>
        <taxon>Methanomicrobiaceae</taxon>
        <taxon>Methanoculleus</taxon>
    </lineage>
</organism>
<dbReference type="SUPFAM" id="SSF46785">
    <property type="entry name" value="Winged helix' DNA-binding domain"/>
    <property type="match status" value="1"/>
</dbReference>
<comment type="caution">
    <text evidence="2">The sequence shown here is derived from an EMBL/GenBank/DDBJ whole genome shotgun (WGS) entry which is preliminary data.</text>
</comment>
<dbReference type="Gene3D" id="1.10.10.10">
    <property type="entry name" value="Winged helix-like DNA-binding domain superfamily/Winged helix DNA-binding domain"/>
    <property type="match status" value="1"/>
</dbReference>
<feature type="domain" description="FHA" evidence="1">
    <location>
        <begin position="165"/>
        <end position="225"/>
    </location>
</feature>
<dbReference type="Proteomes" id="UP001168338">
    <property type="component" value="Unassembled WGS sequence"/>
</dbReference>
<evidence type="ECO:0000313" key="2">
    <source>
        <dbReference type="EMBL" id="MDN7024074.1"/>
    </source>
</evidence>
<dbReference type="EMBL" id="VCYH01000002">
    <property type="protein sequence ID" value="MDN7024074.1"/>
    <property type="molecule type" value="Genomic_DNA"/>
</dbReference>
<dbReference type="Pfam" id="PF01022">
    <property type="entry name" value="HTH_5"/>
    <property type="match status" value="1"/>
</dbReference>
<dbReference type="InterPro" id="IPR000253">
    <property type="entry name" value="FHA_dom"/>
</dbReference>
<dbReference type="InterPro" id="IPR036388">
    <property type="entry name" value="WH-like_DNA-bd_sf"/>
</dbReference>
<evidence type="ECO:0000313" key="3">
    <source>
        <dbReference type="Proteomes" id="UP001168338"/>
    </source>
</evidence>
<keyword evidence="3" id="KW-1185">Reference proteome</keyword>
<reference evidence="2" key="1">
    <citation type="submission" date="2019-05" db="EMBL/GenBank/DDBJ databases">
        <title>Methanoculleus sp. FWC-SCC1, a methanogenic archaeon isolated from deep marine cold seep.</title>
        <authorList>
            <person name="Chen Y.-W."/>
            <person name="Chen S.-C."/>
            <person name="Teng N.-H."/>
            <person name="Lai M.-C."/>
        </authorList>
    </citation>
    <scope>NUCLEOTIDE SEQUENCE</scope>
    <source>
        <strain evidence="2">FWC-SCC1</strain>
    </source>
</reference>
<name>A0ABT8M813_9EURY</name>
<dbReference type="InterPro" id="IPR008984">
    <property type="entry name" value="SMAD_FHA_dom_sf"/>
</dbReference>
<dbReference type="CDD" id="cd00090">
    <property type="entry name" value="HTH_ARSR"/>
    <property type="match status" value="1"/>
</dbReference>
<dbReference type="SUPFAM" id="SSF49879">
    <property type="entry name" value="SMAD/FHA domain"/>
    <property type="match status" value="1"/>
</dbReference>
<dbReference type="CDD" id="cd00060">
    <property type="entry name" value="FHA"/>
    <property type="match status" value="1"/>
</dbReference>